<evidence type="ECO:0000313" key="7">
    <source>
        <dbReference type="EMBL" id="SEQ65742.1"/>
    </source>
</evidence>
<feature type="domain" description="Peptidase metallopeptidase" evidence="6">
    <location>
        <begin position="89"/>
        <end position="256"/>
    </location>
</feature>
<dbReference type="EMBL" id="FOFT01000002">
    <property type="protein sequence ID" value="SEQ65742.1"/>
    <property type="molecule type" value="Genomic_DNA"/>
</dbReference>
<dbReference type="InterPro" id="IPR038255">
    <property type="entry name" value="PBS_linker_sf"/>
</dbReference>
<dbReference type="Proteomes" id="UP000199028">
    <property type="component" value="Unassembled WGS sequence"/>
</dbReference>
<evidence type="ECO:0000256" key="1">
    <source>
        <dbReference type="ARBA" id="ARBA00022670"/>
    </source>
</evidence>
<reference evidence="8" key="1">
    <citation type="submission" date="2016-10" db="EMBL/GenBank/DDBJ databases">
        <authorList>
            <person name="Varghese N."/>
            <person name="Submissions S."/>
        </authorList>
    </citation>
    <scope>NUCLEOTIDE SEQUENCE [LARGE SCALE GENOMIC DNA]</scope>
    <source>
        <strain evidence="8">CGMCC 4.578</strain>
    </source>
</reference>
<dbReference type="SMART" id="SM00235">
    <property type="entry name" value="ZnMc"/>
    <property type="match status" value="1"/>
</dbReference>
<dbReference type="InterPro" id="IPR021190">
    <property type="entry name" value="Pept_M10A"/>
</dbReference>
<dbReference type="AlphaFoldDB" id="A0A1H9HU24"/>
<gene>
    <name evidence="7" type="ORF">SAMN05216195_102999</name>
</gene>
<keyword evidence="8" id="KW-1185">Reference proteome</keyword>
<dbReference type="PANTHER" id="PTHR10201:SF323">
    <property type="entry name" value="MATRIX METALLOPROTEINASE-21"/>
    <property type="match status" value="1"/>
</dbReference>
<dbReference type="GO" id="GO:0008270">
    <property type="term" value="F:zinc ion binding"/>
    <property type="evidence" value="ECO:0007669"/>
    <property type="project" value="InterPro"/>
</dbReference>
<evidence type="ECO:0000259" key="6">
    <source>
        <dbReference type="SMART" id="SM00235"/>
    </source>
</evidence>
<dbReference type="RefSeq" id="WP_090064458.1">
    <property type="nucleotide sequence ID" value="NZ_FOFT01000002.1"/>
</dbReference>
<dbReference type="InterPro" id="IPR002477">
    <property type="entry name" value="Peptidoglycan-bd-like"/>
</dbReference>
<dbReference type="GO" id="GO:0004222">
    <property type="term" value="F:metalloendopeptidase activity"/>
    <property type="evidence" value="ECO:0007669"/>
    <property type="project" value="InterPro"/>
</dbReference>
<keyword evidence="4" id="KW-0862">Zinc</keyword>
<dbReference type="InterPro" id="IPR024079">
    <property type="entry name" value="MetalloPept_cat_dom_sf"/>
</dbReference>
<dbReference type="SUPFAM" id="SSF47090">
    <property type="entry name" value="PGBD-like"/>
    <property type="match status" value="1"/>
</dbReference>
<dbReference type="GO" id="GO:0031012">
    <property type="term" value="C:extracellular matrix"/>
    <property type="evidence" value="ECO:0007669"/>
    <property type="project" value="InterPro"/>
</dbReference>
<dbReference type="InterPro" id="IPR001818">
    <property type="entry name" value="Pept_M10_metallopeptidase"/>
</dbReference>
<protein>
    <recommendedName>
        <fullName evidence="6">Peptidase metallopeptidase domain-containing protein</fullName>
    </recommendedName>
</protein>
<evidence type="ECO:0000256" key="3">
    <source>
        <dbReference type="ARBA" id="ARBA00022801"/>
    </source>
</evidence>
<evidence type="ECO:0000313" key="8">
    <source>
        <dbReference type="Proteomes" id="UP000199028"/>
    </source>
</evidence>
<dbReference type="GO" id="GO:0006508">
    <property type="term" value="P:proteolysis"/>
    <property type="evidence" value="ECO:0007669"/>
    <property type="project" value="UniProtKB-KW"/>
</dbReference>
<organism evidence="7 8">
    <name type="scientific">Lentzea flaviverrucosa</name>
    <dbReference type="NCBI Taxonomy" id="200379"/>
    <lineage>
        <taxon>Bacteria</taxon>
        <taxon>Bacillati</taxon>
        <taxon>Actinomycetota</taxon>
        <taxon>Actinomycetes</taxon>
        <taxon>Pseudonocardiales</taxon>
        <taxon>Pseudonocardiaceae</taxon>
        <taxon>Lentzea</taxon>
    </lineage>
</organism>
<dbReference type="InterPro" id="IPR036365">
    <property type="entry name" value="PGBD-like_sf"/>
</dbReference>
<evidence type="ECO:0000256" key="2">
    <source>
        <dbReference type="ARBA" id="ARBA00022723"/>
    </source>
</evidence>
<evidence type="ECO:0000256" key="4">
    <source>
        <dbReference type="ARBA" id="ARBA00022833"/>
    </source>
</evidence>
<keyword evidence="5" id="KW-0482">Metalloprotease</keyword>
<dbReference type="Gene3D" id="1.10.3130.20">
    <property type="entry name" value="Phycobilisome linker domain"/>
    <property type="match status" value="1"/>
</dbReference>
<dbReference type="GO" id="GO:0030198">
    <property type="term" value="P:extracellular matrix organization"/>
    <property type="evidence" value="ECO:0007669"/>
    <property type="project" value="TreeGrafter"/>
</dbReference>
<dbReference type="CDD" id="cd04278">
    <property type="entry name" value="ZnMc_MMP"/>
    <property type="match status" value="1"/>
</dbReference>
<dbReference type="GO" id="GO:0030574">
    <property type="term" value="P:collagen catabolic process"/>
    <property type="evidence" value="ECO:0007669"/>
    <property type="project" value="TreeGrafter"/>
</dbReference>
<evidence type="ECO:0000256" key="5">
    <source>
        <dbReference type="ARBA" id="ARBA00023049"/>
    </source>
</evidence>
<dbReference type="InterPro" id="IPR033739">
    <property type="entry name" value="M10A_MMP"/>
</dbReference>
<sequence length="461" mass="51785">MTDRDQVVAYLTQYGYVAPSDTEPGKGVAASNELLQVAVAQFQELAAVPVTGELDDVTLEAMDRPRCGFPDRVPVALPGSADSDEFNTSGTRWTQAIITYRIYNTSPDLDDGRQRQIVREAFDRWSAVVPLLFVEVGADQEGDIRIRFAAGAHNESHPLTVDPAFDGPGRVLAHAFFPPPNAADLAGDIHLDEDETWQDGVGGTGFDLLTVLVHEIGHSLGLRHTDVPNSTMNPFYPTPNVPAADDRAGIRQVYREHIWIASLYRDLLSRRFDDTGLDGWVQYRLNGATIDAVVRGFCYSQEHSERIASQLYFKLLDRAGSPQEVAGWADLLRRGTSRQAVMIGFLASPEYQRKHSSAERFVESLYRRLLNRQPDPAGYVGWLDQMKRGATHRDVAWGFLYSEEYTRSLVNEQYVQFLRRTPDPTSWQAWADRVRRGLAHQDLVTGLLASDEYRNAVVSWW</sequence>
<dbReference type="SUPFAM" id="SSF55486">
    <property type="entry name" value="Metalloproteases ('zincins'), catalytic domain"/>
    <property type="match status" value="1"/>
</dbReference>
<proteinExistence type="predicted"/>
<dbReference type="OrthoDB" id="3635032at2"/>
<keyword evidence="2" id="KW-0479">Metal-binding</keyword>
<dbReference type="Pfam" id="PF00413">
    <property type="entry name" value="Peptidase_M10"/>
    <property type="match status" value="1"/>
</dbReference>
<dbReference type="PRINTS" id="PR00138">
    <property type="entry name" value="MATRIXIN"/>
</dbReference>
<name>A0A1H9HU24_9PSEU</name>
<keyword evidence="1" id="KW-0645">Protease</keyword>
<dbReference type="InterPro" id="IPR006026">
    <property type="entry name" value="Peptidase_Metallo"/>
</dbReference>
<dbReference type="Pfam" id="PF13946">
    <property type="entry name" value="DUF4214"/>
    <property type="match status" value="1"/>
</dbReference>
<dbReference type="Gene3D" id="3.40.390.10">
    <property type="entry name" value="Collagenase (Catalytic Domain)"/>
    <property type="match status" value="1"/>
</dbReference>
<keyword evidence="3" id="KW-0378">Hydrolase</keyword>
<dbReference type="InterPro" id="IPR025282">
    <property type="entry name" value="DUF4214"/>
</dbReference>
<accession>A0A1H9HU24</accession>
<dbReference type="Pfam" id="PF01471">
    <property type="entry name" value="PG_binding_1"/>
    <property type="match status" value="1"/>
</dbReference>
<dbReference type="PANTHER" id="PTHR10201">
    <property type="entry name" value="MATRIX METALLOPROTEINASE"/>
    <property type="match status" value="1"/>
</dbReference>